<dbReference type="HOGENOM" id="CLU_1387298_0_0_1"/>
<dbReference type="Gene3D" id="2.30.230.10">
    <property type="entry name" value="Lipovitellin, beta-sheet shell regions, chain A"/>
    <property type="match status" value="1"/>
</dbReference>
<dbReference type="GO" id="GO:0005319">
    <property type="term" value="F:lipid transporter activity"/>
    <property type="evidence" value="ECO:0007669"/>
    <property type="project" value="InterPro"/>
</dbReference>
<name>R7TIB2_CAPTE</name>
<reference evidence="5 7" key="2">
    <citation type="journal article" date="2013" name="Nature">
        <title>Insights into bilaterian evolution from three spiralian genomes.</title>
        <authorList>
            <person name="Simakov O."/>
            <person name="Marletaz F."/>
            <person name="Cho S.J."/>
            <person name="Edsinger-Gonzales E."/>
            <person name="Havlak P."/>
            <person name="Hellsten U."/>
            <person name="Kuo D.H."/>
            <person name="Larsson T."/>
            <person name="Lv J."/>
            <person name="Arendt D."/>
            <person name="Savage R."/>
            <person name="Osoegawa K."/>
            <person name="de Jong P."/>
            <person name="Grimwood J."/>
            <person name="Chapman J.A."/>
            <person name="Shapiro H."/>
            <person name="Aerts A."/>
            <person name="Otillar R.P."/>
            <person name="Terry A.Y."/>
            <person name="Boore J.L."/>
            <person name="Grigoriev I.V."/>
            <person name="Lindberg D.R."/>
            <person name="Seaver E.C."/>
            <person name="Weisblat D.A."/>
            <person name="Putnam N.H."/>
            <person name="Rokhsar D.S."/>
        </authorList>
    </citation>
    <scope>NUCLEOTIDE SEQUENCE</scope>
    <source>
        <strain evidence="5 7">I ESC-2004</strain>
    </source>
</reference>
<evidence type="ECO:0000259" key="4">
    <source>
        <dbReference type="PROSITE" id="PS51211"/>
    </source>
</evidence>
<feature type="non-terminal residue" evidence="5">
    <location>
        <position position="197"/>
    </location>
</feature>
<accession>R7TIB2</accession>
<sequence>MGGASEEHSSLHLRTTAQFEVISKCEMVLRLTDVTMEDSNPSNLETRQQVQRSNEFKQALETRTLRFSFVDGHVQSICADQEEPVWVLNIKRGILSAFQNTMETLDEDQRVFETDVAGTCPTEYESKGKSWTTRTVMKTKDLIGCIDRSGPQSAFQGAPFQVPSDIQTLPVMKSTHECEQQINSAGILTQSVCKETH</sequence>
<dbReference type="EnsemblMetazoa" id="CapteT206171">
    <property type="protein sequence ID" value="CapteP206171"/>
    <property type="gene ID" value="CapteG206171"/>
</dbReference>
<protein>
    <recommendedName>
        <fullName evidence="4">Vitellogenin domain-containing protein</fullName>
    </recommendedName>
</protein>
<dbReference type="OMA" id="DETHTFR"/>
<evidence type="ECO:0000256" key="2">
    <source>
        <dbReference type="ARBA" id="ARBA00022761"/>
    </source>
</evidence>
<feature type="domain" description="Vitellogenin" evidence="4">
    <location>
        <begin position="1"/>
        <end position="197"/>
    </location>
</feature>
<dbReference type="PANTHER" id="PTHR23345:SF15">
    <property type="entry name" value="VITELLOGENIN 1-RELATED"/>
    <property type="match status" value="1"/>
</dbReference>
<dbReference type="InterPro" id="IPR015816">
    <property type="entry name" value="Vitellinogen_b-sht_N"/>
</dbReference>
<dbReference type="PROSITE" id="PS51211">
    <property type="entry name" value="VITELLOGENIN"/>
    <property type="match status" value="1"/>
</dbReference>
<dbReference type="AlphaFoldDB" id="R7TIB2"/>
<keyword evidence="1" id="KW-0732">Signal</keyword>
<evidence type="ECO:0000313" key="6">
    <source>
        <dbReference type="EnsemblMetazoa" id="CapteP206171"/>
    </source>
</evidence>
<dbReference type="STRING" id="283909.R7TIB2"/>
<dbReference type="EMBL" id="KB310566">
    <property type="protein sequence ID" value="ELT91281.1"/>
    <property type="molecule type" value="Genomic_DNA"/>
</dbReference>
<gene>
    <name evidence="5" type="ORF">CAPTEDRAFT_206171</name>
</gene>
<evidence type="ECO:0000256" key="3">
    <source>
        <dbReference type="PROSITE-ProRule" id="PRU00557"/>
    </source>
</evidence>
<evidence type="ECO:0000256" key="1">
    <source>
        <dbReference type="ARBA" id="ARBA00022729"/>
    </source>
</evidence>
<keyword evidence="7" id="KW-1185">Reference proteome</keyword>
<organism evidence="5">
    <name type="scientific">Capitella teleta</name>
    <name type="common">Polychaete worm</name>
    <dbReference type="NCBI Taxonomy" id="283909"/>
    <lineage>
        <taxon>Eukaryota</taxon>
        <taxon>Metazoa</taxon>
        <taxon>Spiralia</taxon>
        <taxon>Lophotrochozoa</taxon>
        <taxon>Annelida</taxon>
        <taxon>Polychaeta</taxon>
        <taxon>Sedentaria</taxon>
        <taxon>Scolecida</taxon>
        <taxon>Capitellidae</taxon>
        <taxon>Capitella</taxon>
    </lineage>
</organism>
<dbReference type="EMBL" id="AMQN01031269">
    <property type="status" value="NOT_ANNOTATED_CDS"/>
    <property type="molecule type" value="Genomic_DNA"/>
</dbReference>
<dbReference type="InterPro" id="IPR001747">
    <property type="entry name" value="Vitellogenin_N"/>
</dbReference>
<comment type="caution">
    <text evidence="3">Lacks conserved residue(s) required for the propagation of feature annotation.</text>
</comment>
<dbReference type="InterPro" id="IPR015819">
    <property type="entry name" value="Lipid_transp_b-sht_shell"/>
</dbReference>
<reference evidence="7" key="1">
    <citation type="submission" date="2012-12" db="EMBL/GenBank/DDBJ databases">
        <authorList>
            <person name="Hellsten U."/>
            <person name="Grimwood J."/>
            <person name="Chapman J.A."/>
            <person name="Shapiro H."/>
            <person name="Aerts A."/>
            <person name="Otillar R.P."/>
            <person name="Terry A.Y."/>
            <person name="Boore J.L."/>
            <person name="Simakov O."/>
            <person name="Marletaz F."/>
            <person name="Cho S.-J."/>
            <person name="Edsinger-Gonzales E."/>
            <person name="Havlak P."/>
            <person name="Kuo D.-H."/>
            <person name="Larsson T."/>
            <person name="Lv J."/>
            <person name="Arendt D."/>
            <person name="Savage R."/>
            <person name="Osoegawa K."/>
            <person name="de Jong P."/>
            <person name="Lindberg D.R."/>
            <person name="Seaver E.C."/>
            <person name="Weisblat D.A."/>
            <person name="Putnam N.H."/>
            <person name="Grigoriev I.V."/>
            <person name="Rokhsar D.S."/>
        </authorList>
    </citation>
    <scope>NUCLEOTIDE SEQUENCE</scope>
    <source>
        <strain evidence="7">I ESC-2004</strain>
    </source>
</reference>
<evidence type="ECO:0000313" key="5">
    <source>
        <dbReference type="EMBL" id="ELT91281.1"/>
    </source>
</evidence>
<dbReference type="OrthoDB" id="6484170at2759"/>
<dbReference type="SUPFAM" id="SSF56968">
    <property type="entry name" value="Lipovitellin-phosvitin complex, beta-sheet shell regions"/>
    <property type="match status" value="1"/>
</dbReference>
<dbReference type="Pfam" id="PF01347">
    <property type="entry name" value="Vitellogenin_N"/>
    <property type="match status" value="1"/>
</dbReference>
<evidence type="ECO:0000313" key="7">
    <source>
        <dbReference type="Proteomes" id="UP000014760"/>
    </source>
</evidence>
<dbReference type="PANTHER" id="PTHR23345">
    <property type="entry name" value="VITELLOGENIN-RELATED"/>
    <property type="match status" value="1"/>
</dbReference>
<proteinExistence type="predicted"/>
<dbReference type="InterPro" id="IPR050733">
    <property type="entry name" value="Vitellogenin/Apolipophorin"/>
</dbReference>
<keyword evidence="2" id="KW-0758">Storage protein</keyword>
<reference evidence="6" key="3">
    <citation type="submission" date="2015-06" db="UniProtKB">
        <authorList>
            <consortium name="EnsemblMetazoa"/>
        </authorList>
    </citation>
    <scope>IDENTIFICATION</scope>
</reference>
<dbReference type="Proteomes" id="UP000014760">
    <property type="component" value="Unassembled WGS sequence"/>
</dbReference>